<keyword evidence="2" id="KW-1185">Reference proteome</keyword>
<accession>A0A9P4NDZ9</accession>
<evidence type="ECO:0000313" key="2">
    <source>
        <dbReference type="Proteomes" id="UP000800235"/>
    </source>
</evidence>
<dbReference type="OrthoDB" id="10674086at2759"/>
<evidence type="ECO:0000313" key="1">
    <source>
        <dbReference type="EMBL" id="KAF2416550.1"/>
    </source>
</evidence>
<comment type="caution">
    <text evidence="1">The sequence shown here is derived from an EMBL/GenBank/DDBJ whole genome shotgun (WGS) entry which is preliminary data.</text>
</comment>
<dbReference type="AlphaFoldDB" id="A0A9P4NDZ9"/>
<organism evidence="1 2">
    <name type="scientific">Tothia fuscella</name>
    <dbReference type="NCBI Taxonomy" id="1048955"/>
    <lineage>
        <taxon>Eukaryota</taxon>
        <taxon>Fungi</taxon>
        <taxon>Dikarya</taxon>
        <taxon>Ascomycota</taxon>
        <taxon>Pezizomycotina</taxon>
        <taxon>Dothideomycetes</taxon>
        <taxon>Pleosporomycetidae</taxon>
        <taxon>Venturiales</taxon>
        <taxon>Cylindrosympodiaceae</taxon>
        <taxon>Tothia</taxon>
    </lineage>
</organism>
<name>A0A9P4NDZ9_9PEZI</name>
<proteinExistence type="predicted"/>
<reference evidence="1" key="1">
    <citation type="journal article" date="2020" name="Stud. Mycol.">
        <title>101 Dothideomycetes genomes: a test case for predicting lifestyles and emergence of pathogens.</title>
        <authorList>
            <person name="Haridas S."/>
            <person name="Albert R."/>
            <person name="Binder M."/>
            <person name="Bloem J."/>
            <person name="Labutti K."/>
            <person name="Salamov A."/>
            <person name="Andreopoulos B."/>
            <person name="Baker S."/>
            <person name="Barry K."/>
            <person name="Bills G."/>
            <person name="Bluhm B."/>
            <person name="Cannon C."/>
            <person name="Castanera R."/>
            <person name="Culley D."/>
            <person name="Daum C."/>
            <person name="Ezra D."/>
            <person name="Gonzalez J."/>
            <person name="Henrissat B."/>
            <person name="Kuo A."/>
            <person name="Liang C."/>
            <person name="Lipzen A."/>
            <person name="Lutzoni F."/>
            <person name="Magnuson J."/>
            <person name="Mondo S."/>
            <person name="Nolan M."/>
            <person name="Ohm R."/>
            <person name="Pangilinan J."/>
            <person name="Park H.-J."/>
            <person name="Ramirez L."/>
            <person name="Alfaro M."/>
            <person name="Sun H."/>
            <person name="Tritt A."/>
            <person name="Yoshinaga Y."/>
            <person name="Zwiers L.-H."/>
            <person name="Turgeon B."/>
            <person name="Goodwin S."/>
            <person name="Spatafora J."/>
            <person name="Crous P."/>
            <person name="Grigoriev I."/>
        </authorList>
    </citation>
    <scope>NUCLEOTIDE SEQUENCE</scope>
    <source>
        <strain evidence="1">CBS 130266</strain>
    </source>
</reference>
<sequence>MSSKTTAVARIISSPPLRISTNFNLKQIARAIENPTFLASLRYVQIINTPFGRGDRLWYRSISHINLRCQWDFKTAMEKLSRCPEILKVDIAVAAIRSAYKATILESKKSLSISTILQKNGISCCCTSLAHWVLTEHRKVNIVHCPTQVILATAEVAKERDLWDAYILVAGPWFWSFAFTADFHSRDLTGTNGFGGPFINLGPYGCGWNAWSGYEGTLEDFSDSFIDDLDDNAAFYFERHARDPGAPLIKYRENKEKITDAVGKSWTIISSKLRKTKDDKVKTVVVNGGVHSPTSKPDEGAVMEQRVTKLSVDEYKKFEWLKRLPRG</sequence>
<dbReference type="EMBL" id="MU007155">
    <property type="protein sequence ID" value="KAF2416550.1"/>
    <property type="molecule type" value="Genomic_DNA"/>
</dbReference>
<gene>
    <name evidence="1" type="ORF">EJ08DRAFT_654688</name>
</gene>
<protein>
    <submittedName>
        <fullName evidence="1">Uncharacterized protein</fullName>
    </submittedName>
</protein>
<dbReference type="Proteomes" id="UP000800235">
    <property type="component" value="Unassembled WGS sequence"/>
</dbReference>